<name>A0A438BSB5_VITVI</name>
<evidence type="ECO:0000256" key="2">
    <source>
        <dbReference type="ARBA" id="ARBA00023157"/>
    </source>
</evidence>
<evidence type="ECO:0000313" key="5">
    <source>
        <dbReference type="Proteomes" id="UP000288805"/>
    </source>
</evidence>
<accession>A0A438BSB5</accession>
<comment type="caution">
    <text evidence="4">The sequence shown here is derived from an EMBL/GenBank/DDBJ whole genome shotgun (WGS) entry which is preliminary data.</text>
</comment>
<dbReference type="GO" id="GO:0048544">
    <property type="term" value="P:recognition of pollen"/>
    <property type="evidence" value="ECO:0007669"/>
    <property type="project" value="InterPro"/>
</dbReference>
<dbReference type="PANTHER" id="PTHR32444:SF66">
    <property type="entry name" value="NON-SPECIFIC SERINE_THREONINE PROTEIN KINASE"/>
    <property type="match status" value="1"/>
</dbReference>
<protein>
    <submittedName>
        <fullName evidence="4">G-type lectin S-receptor-like serine/threonine-protein kinase</fullName>
    </submittedName>
</protein>
<keyword evidence="4" id="KW-0675">Receptor</keyword>
<keyword evidence="1" id="KW-0732">Signal</keyword>
<dbReference type="Proteomes" id="UP000288805">
    <property type="component" value="Unassembled WGS sequence"/>
</dbReference>
<dbReference type="AlphaFoldDB" id="A0A438BSB5"/>
<dbReference type="Pfam" id="PF00954">
    <property type="entry name" value="S_locus_glycop"/>
    <property type="match status" value="1"/>
</dbReference>
<evidence type="ECO:0000313" key="4">
    <source>
        <dbReference type="EMBL" id="RVW13864.1"/>
    </source>
</evidence>
<dbReference type="EMBL" id="QGNW01002644">
    <property type="protein sequence ID" value="RVW13864.1"/>
    <property type="molecule type" value="Genomic_DNA"/>
</dbReference>
<keyword evidence="4" id="KW-0808">Transferase</keyword>
<keyword evidence="2" id="KW-1015">Disulfide bond</keyword>
<sequence>MDDVYLNVFNLFQDTQQGTAYFTFNIFNDSYVTNTVISTVGSLKIRDWDEDKKKRSTRWEEPRSLCDLHGACGPYGVCNTYKSPICRCLKGFVPKSSDEWSKGNWTEVFLCWEGPLPPCMFRARKKKKGTQEDLAVTVDTSRDPPQGTTWRNHAKQEESSELPMFNFDEIVAATNNFSLTSQLGKGGFIWKTSRWTGNNSKKTFKQFRARNRRVQE</sequence>
<dbReference type="GO" id="GO:0030246">
    <property type="term" value="F:carbohydrate binding"/>
    <property type="evidence" value="ECO:0007669"/>
    <property type="project" value="UniProtKB-KW"/>
</dbReference>
<reference evidence="4 5" key="1">
    <citation type="journal article" date="2018" name="PLoS Genet.">
        <title>Population sequencing reveals clonal diversity and ancestral inbreeding in the grapevine cultivar Chardonnay.</title>
        <authorList>
            <person name="Roach M.J."/>
            <person name="Johnson D.L."/>
            <person name="Bohlmann J."/>
            <person name="van Vuuren H.J."/>
            <person name="Jones S.J."/>
            <person name="Pretorius I.S."/>
            <person name="Schmidt S.A."/>
            <person name="Borneman A.R."/>
        </authorList>
    </citation>
    <scope>NUCLEOTIDE SEQUENCE [LARGE SCALE GENOMIC DNA]</scope>
    <source>
        <strain evidence="5">cv. Chardonnay</strain>
        <tissue evidence="4">Leaf</tissue>
    </source>
</reference>
<evidence type="ECO:0000259" key="3">
    <source>
        <dbReference type="Pfam" id="PF00954"/>
    </source>
</evidence>
<feature type="domain" description="S-locus glycoprotein" evidence="3">
    <location>
        <begin position="10"/>
        <end position="96"/>
    </location>
</feature>
<keyword evidence="4" id="KW-0418">Kinase</keyword>
<gene>
    <name evidence="4" type="primary">VvCHDh001195_0</name>
    <name evidence="4" type="ORF">CK203_079413</name>
</gene>
<organism evidence="4 5">
    <name type="scientific">Vitis vinifera</name>
    <name type="common">Grape</name>
    <dbReference type="NCBI Taxonomy" id="29760"/>
    <lineage>
        <taxon>Eukaryota</taxon>
        <taxon>Viridiplantae</taxon>
        <taxon>Streptophyta</taxon>
        <taxon>Embryophyta</taxon>
        <taxon>Tracheophyta</taxon>
        <taxon>Spermatophyta</taxon>
        <taxon>Magnoliopsida</taxon>
        <taxon>eudicotyledons</taxon>
        <taxon>Gunneridae</taxon>
        <taxon>Pentapetalae</taxon>
        <taxon>rosids</taxon>
        <taxon>Vitales</taxon>
        <taxon>Vitaceae</taxon>
        <taxon>Viteae</taxon>
        <taxon>Vitis</taxon>
    </lineage>
</organism>
<evidence type="ECO:0000256" key="1">
    <source>
        <dbReference type="ARBA" id="ARBA00022729"/>
    </source>
</evidence>
<keyword evidence="4" id="KW-0430">Lectin</keyword>
<dbReference type="PANTHER" id="PTHR32444">
    <property type="entry name" value="BULB-TYPE LECTIN DOMAIN-CONTAINING PROTEIN"/>
    <property type="match status" value="1"/>
</dbReference>
<dbReference type="InterPro" id="IPR000858">
    <property type="entry name" value="S_locus_glycoprot_dom"/>
</dbReference>
<proteinExistence type="predicted"/>
<dbReference type="GO" id="GO:0016301">
    <property type="term" value="F:kinase activity"/>
    <property type="evidence" value="ECO:0007669"/>
    <property type="project" value="UniProtKB-KW"/>
</dbReference>